<organism evidence="1 2">
    <name type="scientific">Monodelphis domestica</name>
    <name type="common">Gray short-tailed opossum</name>
    <dbReference type="NCBI Taxonomy" id="13616"/>
    <lineage>
        <taxon>Eukaryota</taxon>
        <taxon>Metazoa</taxon>
        <taxon>Chordata</taxon>
        <taxon>Craniata</taxon>
        <taxon>Vertebrata</taxon>
        <taxon>Euteleostomi</taxon>
        <taxon>Mammalia</taxon>
        <taxon>Metatheria</taxon>
        <taxon>Didelphimorphia</taxon>
        <taxon>Didelphidae</taxon>
        <taxon>Monodelphis</taxon>
    </lineage>
</organism>
<reference evidence="1 2" key="1">
    <citation type="journal article" date="2007" name="Nature">
        <title>Genome of the marsupial Monodelphis domestica reveals innovation in non-coding sequences.</title>
        <authorList>
            <person name="Mikkelsen T.S."/>
            <person name="Wakefield M.J."/>
            <person name="Aken B."/>
            <person name="Amemiya C.T."/>
            <person name="Chang J.L."/>
            <person name="Duke S."/>
            <person name="Garber M."/>
            <person name="Gentles A.J."/>
            <person name="Goodstadt L."/>
            <person name="Heger A."/>
            <person name="Jurka J."/>
            <person name="Kamal M."/>
            <person name="Mauceli E."/>
            <person name="Searle S.M."/>
            <person name="Sharpe T."/>
            <person name="Baker M.L."/>
            <person name="Batzer M.A."/>
            <person name="Benos P.V."/>
            <person name="Belov K."/>
            <person name="Clamp M."/>
            <person name="Cook A."/>
            <person name="Cuff J."/>
            <person name="Das R."/>
            <person name="Davidow L."/>
            <person name="Deakin J.E."/>
            <person name="Fazzari M.J."/>
            <person name="Glass J.L."/>
            <person name="Grabherr M."/>
            <person name="Greally J.M."/>
            <person name="Gu W."/>
            <person name="Hore T.A."/>
            <person name="Huttley G.A."/>
            <person name="Kleber M."/>
            <person name="Jirtle R.L."/>
            <person name="Koina E."/>
            <person name="Lee J.T."/>
            <person name="Mahony S."/>
            <person name="Marra M.A."/>
            <person name="Miller R.D."/>
            <person name="Nicholls R.D."/>
            <person name="Oda M."/>
            <person name="Papenfuss A.T."/>
            <person name="Parra Z.E."/>
            <person name="Pollock D.D."/>
            <person name="Ray D.A."/>
            <person name="Schein J.E."/>
            <person name="Speed T.P."/>
            <person name="Thompson K."/>
            <person name="VandeBerg J.L."/>
            <person name="Wade C.M."/>
            <person name="Walker J.A."/>
            <person name="Waters P.D."/>
            <person name="Webber C."/>
            <person name="Weidman J.R."/>
            <person name="Xie X."/>
            <person name="Zody M.C."/>
            <person name="Baldwin J."/>
            <person name="Abdouelleil A."/>
            <person name="Abdulkadir J."/>
            <person name="Abebe A."/>
            <person name="Abera B."/>
            <person name="Abreu J."/>
            <person name="Acer S.C."/>
            <person name="Aftuck L."/>
            <person name="Alexander A."/>
            <person name="An P."/>
            <person name="Anderson E."/>
            <person name="Anderson S."/>
            <person name="Arachi H."/>
            <person name="Azer M."/>
            <person name="Bachantsang P."/>
            <person name="Barry A."/>
            <person name="Bayul T."/>
            <person name="Berlin A."/>
            <person name="Bessette D."/>
            <person name="Bloom T."/>
            <person name="Bloom T."/>
            <person name="Boguslavskiy L."/>
            <person name="Bonnet C."/>
            <person name="Boukhgalter B."/>
            <person name="Bourzgui I."/>
            <person name="Brown A."/>
            <person name="Cahill P."/>
            <person name="Channer S."/>
            <person name="Cheshatsang Y."/>
            <person name="Chuda L."/>
            <person name="Citroen M."/>
            <person name="Collymore A."/>
            <person name="Cooke P."/>
            <person name="Costello M."/>
            <person name="D'Aco K."/>
            <person name="Daza R."/>
            <person name="De Haan G."/>
            <person name="DeGray S."/>
            <person name="DeMaso C."/>
            <person name="Dhargay N."/>
            <person name="Dooley K."/>
            <person name="Dooley E."/>
            <person name="Doricent M."/>
            <person name="Dorje P."/>
            <person name="Dorjee K."/>
            <person name="Dupes A."/>
            <person name="Elong R."/>
            <person name="Falk J."/>
            <person name="Farina A."/>
            <person name="Faro S."/>
            <person name="Ferguson D."/>
            <person name="Fisher S."/>
            <person name="Foley C.D."/>
            <person name="Franke A."/>
            <person name="Friedrich D."/>
            <person name="Gadbois L."/>
            <person name="Gearin G."/>
            <person name="Gearin C.R."/>
            <person name="Giannoukos G."/>
            <person name="Goode T."/>
            <person name="Graham J."/>
            <person name="Grandbois E."/>
            <person name="Grewal S."/>
            <person name="Gyaltsen K."/>
            <person name="Hafez N."/>
            <person name="Hagos B."/>
            <person name="Hall J."/>
            <person name="Henson C."/>
            <person name="Hollinger A."/>
            <person name="Honan T."/>
            <person name="Huard M.D."/>
            <person name="Hughes L."/>
            <person name="Hurhula B."/>
            <person name="Husby M.E."/>
            <person name="Kamat A."/>
            <person name="Kanga B."/>
            <person name="Kashin S."/>
            <person name="Khazanovich D."/>
            <person name="Kisner P."/>
            <person name="Lance K."/>
            <person name="Lara M."/>
            <person name="Lee W."/>
            <person name="Lennon N."/>
            <person name="Letendre F."/>
            <person name="LeVine R."/>
            <person name="Lipovsky A."/>
            <person name="Liu X."/>
            <person name="Liu J."/>
            <person name="Liu S."/>
            <person name="Lokyitsang T."/>
            <person name="Lokyitsang Y."/>
            <person name="Lubonja R."/>
            <person name="Lui A."/>
            <person name="MacDonald P."/>
            <person name="Magnisalis V."/>
            <person name="Maru K."/>
            <person name="Matthews C."/>
            <person name="McCusker W."/>
            <person name="McDonough S."/>
            <person name="Mehta T."/>
            <person name="Meldrim J."/>
            <person name="Meneus L."/>
            <person name="Mihai O."/>
            <person name="Mihalev A."/>
            <person name="Mihova T."/>
            <person name="Mittelman R."/>
            <person name="Mlenga V."/>
            <person name="Montmayeur A."/>
            <person name="Mulrain L."/>
            <person name="Navidi A."/>
            <person name="Naylor J."/>
            <person name="Negash T."/>
            <person name="Nguyen T."/>
            <person name="Nguyen N."/>
            <person name="Nicol R."/>
            <person name="Norbu C."/>
            <person name="Norbu N."/>
            <person name="Novod N."/>
            <person name="O'Neill B."/>
            <person name="Osman S."/>
            <person name="Markiewicz E."/>
            <person name="Oyono O.L."/>
            <person name="Patti C."/>
            <person name="Phunkhang P."/>
            <person name="Pierre F."/>
            <person name="Priest M."/>
            <person name="Raghuraman S."/>
            <person name="Rege F."/>
            <person name="Reyes R."/>
            <person name="Rise C."/>
            <person name="Rogov P."/>
            <person name="Ross K."/>
            <person name="Ryan E."/>
            <person name="Settipalli S."/>
            <person name="Shea T."/>
            <person name="Sherpa N."/>
            <person name="Shi L."/>
            <person name="Shih D."/>
            <person name="Sparrow T."/>
            <person name="Spaulding J."/>
            <person name="Stalker J."/>
            <person name="Stange-Thomann N."/>
            <person name="Stavropoulos S."/>
            <person name="Stone C."/>
            <person name="Strader C."/>
            <person name="Tesfaye S."/>
            <person name="Thomson T."/>
            <person name="Thoulutsang Y."/>
            <person name="Thoulutsang D."/>
            <person name="Topham K."/>
            <person name="Topping I."/>
            <person name="Tsamla T."/>
            <person name="Vassiliev H."/>
            <person name="Vo A."/>
            <person name="Wangchuk T."/>
            <person name="Wangdi T."/>
            <person name="Weiand M."/>
            <person name="Wilkinson J."/>
            <person name="Wilson A."/>
            <person name="Yadav S."/>
            <person name="Young G."/>
            <person name="Yu Q."/>
            <person name="Zembek L."/>
            <person name="Zhong D."/>
            <person name="Zimmer A."/>
            <person name="Zwirko Z."/>
            <person name="Jaffe D.B."/>
            <person name="Alvarez P."/>
            <person name="Brockman W."/>
            <person name="Butler J."/>
            <person name="Chin C."/>
            <person name="Gnerre S."/>
            <person name="MacCallum I."/>
            <person name="Graves J.A."/>
            <person name="Ponting C.P."/>
            <person name="Breen M."/>
            <person name="Samollow P.B."/>
            <person name="Lander E.S."/>
            <person name="Lindblad-Toh K."/>
        </authorList>
    </citation>
    <scope>NUCLEOTIDE SEQUENCE [LARGE SCALE GENOMIC DNA]</scope>
</reference>
<dbReference type="GO" id="GO:0019901">
    <property type="term" value="F:protein kinase binding"/>
    <property type="evidence" value="ECO:0007669"/>
    <property type="project" value="Ensembl"/>
</dbReference>
<dbReference type="Pfam" id="PF07004">
    <property type="entry name" value="SHIPPO-rpt"/>
    <property type="match status" value="2"/>
</dbReference>
<dbReference type="HOGENOM" id="CLU_098763_0_0_1"/>
<dbReference type="OrthoDB" id="8189408at2759"/>
<dbReference type="PANTHER" id="PTHR31508">
    <property type="entry name" value="PROTEIN PITCHFORK"/>
    <property type="match status" value="1"/>
</dbReference>
<dbReference type="Bgee" id="ENSMODG00000025691">
    <property type="expression patterns" value="Expressed in spermatocyte and 7 other cell types or tissues"/>
</dbReference>
<keyword evidence="2" id="KW-1185">Reference proteome</keyword>
<dbReference type="GeneTree" id="ENSGT00390000001017"/>
<proteinExistence type="predicted"/>
<dbReference type="GeneID" id="100033115"/>
<dbReference type="GO" id="GO:0043015">
    <property type="term" value="F:gamma-tubulin binding"/>
    <property type="evidence" value="ECO:0007669"/>
    <property type="project" value="Ensembl"/>
</dbReference>
<dbReference type="InParanoid" id="F6TJN3"/>
<dbReference type="AlphaFoldDB" id="F6TJN3"/>
<name>F6TJN3_MONDO</name>
<dbReference type="InterPro" id="IPR010736">
    <property type="entry name" value="SHIPPO-rpt"/>
</dbReference>
<dbReference type="STRING" id="13616.ENSMODP00000038522"/>
<dbReference type="FunCoup" id="F6TJN3">
    <property type="interactions" value="37"/>
</dbReference>
<sequence length="196" mass="22579">MNWEWELPEATLRYCFGSCQSRKIFPFSHPPNRLGNKNVPLVGAPNRGPGCYLKEDPTSLAYSLTKTPMSKKGYVIGSRTSQRFRADHKETKTSPTSYQTSLAFKRGCSLPHYAPFNSISSRFDEKITDSSYFPGPGTYNPKTLFSRKVTWPMKFGSPDWDQVPVLKRRTLKTELITDKEFRIHRNRVAYLSLYYS</sequence>
<dbReference type="Proteomes" id="UP000002280">
    <property type="component" value="Chromosome 2"/>
</dbReference>
<dbReference type="eggNOG" id="ENOG502RZWF">
    <property type="taxonomic scope" value="Eukaryota"/>
</dbReference>
<protein>
    <submittedName>
        <fullName evidence="1">Primary cilia formation</fullName>
    </submittedName>
</protein>
<dbReference type="PANTHER" id="PTHR31508:SF2">
    <property type="entry name" value="PROTEIN PITCHFORK"/>
    <property type="match status" value="1"/>
</dbReference>
<evidence type="ECO:0000313" key="1">
    <source>
        <dbReference type="Ensembl" id="ENSMODP00000038522.3"/>
    </source>
</evidence>
<dbReference type="InterPro" id="IPR033602">
    <property type="entry name" value="CIMAP3"/>
</dbReference>
<reference evidence="1" key="2">
    <citation type="submission" date="2025-08" db="UniProtKB">
        <authorList>
            <consortium name="Ensembl"/>
        </authorList>
    </citation>
    <scope>IDENTIFICATION</scope>
</reference>
<gene>
    <name evidence="1" type="primary">CIMAP3</name>
</gene>
<accession>F6TJN3</accession>
<dbReference type="GO" id="GO:0019894">
    <property type="term" value="F:kinesin binding"/>
    <property type="evidence" value="ECO:0007669"/>
    <property type="project" value="Ensembl"/>
</dbReference>
<reference evidence="1" key="3">
    <citation type="submission" date="2025-09" db="UniProtKB">
        <authorList>
            <consortium name="Ensembl"/>
        </authorList>
    </citation>
    <scope>IDENTIFICATION</scope>
</reference>
<dbReference type="RefSeq" id="XP_007485192.1">
    <property type="nucleotide sequence ID" value="XM_007485130.3"/>
</dbReference>
<dbReference type="OMA" id="HRHVTWP"/>
<dbReference type="GO" id="GO:0008092">
    <property type="term" value="F:cytoskeletal protein binding"/>
    <property type="evidence" value="ECO:0000318"/>
    <property type="project" value="GO_Central"/>
</dbReference>
<dbReference type="KEGG" id="mdo:100033115"/>
<dbReference type="Ensembl" id="ENSMODT00000040122.3">
    <property type="protein sequence ID" value="ENSMODP00000038522.3"/>
    <property type="gene ID" value="ENSMODG00000025691.3"/>
</dbReference>
<dbReference type="GO" id="GO:0031267">
    <property type="term" value="F:small GTPase binding"/>
    <property type="evidence" value="ECO:0007669"/>
    <property type="project" value="Ensembl"/>
</dbReference>
<evidence type="ECO:0000313" key="2">
    <source>
        <dbReference type="Proteomes" id="UP000002280"/>
    </source>
</evidence>
<dbReference type="GO" id="GO:0048487">
    <property type="term" value="F:beta-tubulin binding"/>
    <property type="evidence" value="ECO:0007669"/>
    <property type="project" value="Ensembl"/>
</dbReference>
<dbReference type="CTD" id="128344"/>
<dbReference type="GO" id="GO:0031344">
    <property type="term" value="P:regulation of cell projection organization"/>
    <property type="evidence" value="ECO:0000318"/>
    <property type="project" value="GO_Central"/>
</dbReference>